<protein>
    <submittedName>
        <fullName evidence="2">Uncharacterized protein</fullName>
    </submittedName>
</protein>
<accession>A0A1Y1LA64</accession>
<sequence length="174" mass="19604">MFLTRLRDVFRRLLLKQVSSLGHNLSRVDANSAELESASIRNPTQTDSGYYRNYDHLPNRPRRTNSSQIPCLPTNEGPPIPSPPPPRRLLELEPAEEQINVGAAPLAQDETKLLPYSPKEYLSPGANIKKSDANKKVERFDEIPNEFECCFCTSKDCNDGRCRGECIPLHAKNV</sequence>
<feature type="compositionally biased region" description="Polar residues" evidence="1">
    <location>
        <begin position="39"/>
        <end position="48"/>
    </location>
</feature>
<dbReference type="EMBL" id="GEZM01062388">
    <property type="protein sequence ID" value="JAV69751.1"/>
    <property type="molecule type" value="Transcribed_RNA"/>
</dbReference>
<dbReference type="AlphaFoldDB" id="A0A1Y1LA64"/>
<name>A0A1Y1LA64_PHOPY</name>
<reference evidence="2" key="1">
    <citation type="journal article" date="2016" name="Sci. Rep.">
        <title>Molecular characterization of firefly nuptial gifts: a multi-omics approach sheds light on postcopulatory sexual selection.</title>
        <authorList>
            <person name="Al-Wathiqui N."/>
            <person name="Fallon T.R."/>
            <person name="South A."/>
            <person name="Weng J.K."/>
            <person name="Lewis S.M."/>
        </authorList>
    </citation>
    <scope>NUCLEOTIDE SEQUENCE</scope>
</reference>
<feature type="compositionally biased region" description="Pro residues" evidence="1">
    <location>
        <begin position="76"/>
        <end position="87"/>
    </location>
</feature>
<feature type="region of interest" description="Disordered" evidence="1">
    <location>
        <begin position="32"/>
        <end position="89"/>
    </location>
</feature>
<dbReference type="EMBL" id="GEZM01062383">
    <property type="protein sequence ID" value="JAV69766.1"/>
    <property type="molecule type" value="Transcribed_RNA"/>
</dbReference>
<dbReference type="EMBL" id="GEZM01062378">
    <property type="protein sequence ID" value="JAV69776.1"/>
    <property type="molecule type" value="Transcribed_RNA"/>
</dbReference>
<evidence type="ECO:0000313" key="2">
    <source>
        <dbReference type="EMBL" id="JAV69751.1"/>
    </source>
</evidence>
<organism evidence="2">
    <name type="scientific">Photinus pyralis</name>
    <name type="common">Common eastern firefly</name>
    <name type="synonym">Lampyris pyralis</name>
    <dbReference type="NCBI Taxonomy" id="7054"/>
    <lineage>
        <taxon>Eukaryota</taxon>
        <taxon>Metazoa</taxon>
        <taxon>Ecdysozoa</taxon>
        <taxon>Arthropoda</taxon>
        <taxon>Hexapoda</taxon>
        <taxon>Insecta</taxon>
        <taxon>Pterygota</taxon>
        <taxon>Neoptera</taxon>
        <taxon>Endopterygota</taxon>
        <taxon>Coleoptera</taxon>
        <taxon>Polyphaga</taxon>
        <taxon>Elateriformia</taxon>
        <taxon>Elateroidea</taxon>
        <taxon>Lampyridae</taxon>
        <taxon>Lampyrinae</taxon>
        <taxon>Photinus</taxon>
    </lineage>
</organism>
<proteinExistence type="predicted"/>
<evidence type="ECO:0000256" key="1">
    <source>
        <dbReference type="SAM" id="MobiDB-lite"/>
    </source>
</evidence>